<accession>A0A6A6WPL5</accession>
<organism evidence="2 3">
    <name type="scientific">Melanomma pulvis-pyrius CBS 109.77</name>
    <dbReference type="NCBI Taxonomy" id="1314802"/>
    <lineage>
        <taxon>Eukaryota</taxon>
        <taxon>Fungi</taxon>
        <taxon>Dikarya</taxon>
        <taxon>Ascomycota</taxon>
        <taxon>Pezizomycotina</taxon>
        <taxon>Dothideomycetes</taxon>
        <taxon>Pleosporomycetidae</taxon>
        <taxon>Pleosporales</taxon>
        <taxon>Melanommataceae</taxon>
        <taxon>Melanomma</taxon>
    </lineage>
</organism>
<protein>
    <submittedName>
        <fullName evidence="2">Uncharacterized protein</fullName>
    </submittedName>
</protein>
<feature type="region of interest" description="Disordered" evidence="1">
    <location>
        <begin position="44"/>
        <end position="72"/>
    </location>
</feature>
<name>A0A6A6WPL5_9PLEO</name>
<gene>
    <name evidence="2" type="ORF">K505DRAFT_344146</name>
</gene>
<evidence type="ECO:0000313" key="3">
    <source>
        <dbReference type="Proteomes" id="UP000799757"/>
    </source>
</evidence>
<keyword evidence="3" id="KW-1185">Reference proteome</keyword>
<evidence type="ECO:0000256" key="1">
    <source>
        <dbReference type="SAM" id="MobiDB-lite"/>
    </source>
</evidence>
<dbReference type="EMBL" id="MU002569">
    <property type="protein sequence ID" value="KAF2786039.1"/>
    <property type="molecule type" value="Genomic_DNA"/>
</dbReference>
<dbReference type="Proteomes" id="UP000799757">
    <property type="component" value="Unassembled WGS sequence"/>
</dbReference>
<dbReference type="AlphaFoldDB" id="A0A6A6WPL5"/>
<feature type="non-terminal residue" evidence="2">
    <location>
        <position position="103"/>
    </location>
</feature>
<reference evidence="2" key="1">
    <citation type="journal article" date="2020" name="Stud. Mycol.">
        <title>101 Dothideomycetes genomes: a test case for predicting lifestyles and emergence of pathogens.</title>
        <authorList>
            <person name="Haridas S."/>
            <person name="Albert R."/>
            <person name="Binder M."/>
            <person name="Bloem J."/>
            <person name="Labutti K."/>
            <person name="Salamov A."/>
            <person name="Andreopoulos B."/>
            <person name="Baker S."/>
            <person name="Barry K."/>
            <person name="Bills G."/>
            <person name="Bluhm B."/>
            <person name="Cannon C."/>
            <person name="Castanera R."/>
            <person name="Culley D."/>
            <person name="Daum C."/>
            <person name="Ezra D."/>
            <person name="Gonzalez J."/>
            <person name="Henrissat B."/>
            <person name="Kuo A."/>
            <person name="Liang C."/>
            <person name="Lipzen A."/>
            <person name="Lutzoni F."/>
            <person name="Magnuson J."/>
            <person name="Mondo S."/>
            <person name="Nolan M."/>
            <person name="Ohm R."/>
            <person name="Pangilinan J."/>
            <person name="Park H.-J."/>
            <person name="Ramirez L."/>
            <person name="Alfaro M."/>
            <person name="Sun H."/>
            <person name="Tritt A."/>
            <person name="Yoshinaga Y."/>
            <person name="Zwiers L.-H."/>
            <person name="Turgeon B."/>
            <person name="Goodwin S."/>
            <person name="Spatafora J."/>
            <person name="Crous P."/>
            <person name="Grigoriev I."/>
        </authorList>
    </citation>
    <scope>NUCLEOTIDE SEQUENCE</scope>
    <source>
        <strain evidence="2">CBS 109.77</strain>
    </source>
</reference>
<sequence length="103" mass="11358">MARRLRQHPTPSAPETLIVRPSLYRKGLSTISLTASDSALLYGKHRAGDGRPGHAQHSYGDRGKPQRPNPRRCQYEAPLFGHGALQTPAEYITTHIPELGAHL</sequence>
<evidence type="ECO:0000313" key="2">
    <source>
        <dbReference type="EMBL" id="KAF2786039.1"/>
    </source>
</evidence>
<proteinExistence type="predicted"/>